<feature type="signal peptide" evidence="1">
    <location>
        <begin position="1"/>
        <end position="21"/>
    </location>
</feature>
<comment type="caution">
    <text evidence="2">The sequence shown here is derived from an EMBL/GenBank/DDBJ whole genome shotgun (WGS) entry which is preliminary data.</text>
</comment>
<proteinExistence type="predicted"/>
<evidence type="ECO:0008006" key="4">
    <source>
        <dbReference type="Google" id="ProtNLM"/>
    </source>
</evidence>
<accession>A0A5S3N4Y1</accession>
<dbReference type="EMBL" id="VANR01000004">
    <property type="protein sequence ID" value="TMM29942.1"/>
    <property type="molecule type" value="Genomic_DNA"/>
</dbReference>
<dbReference type="AlphaFoldDB" id="A0A5S3N4Y1"/>
<organism evidence="2 3">
    <name type="scientific">Polaribacter aestuariivivens</name>
    <dbReference type="NCBI Taxonomy" id="2304626"/>
    <lineage>
        <taxon>Bacteria</taxon>
        <taxon>Pseudomonadati</taxon>
        <taxon>Bacteroidota</taxon>
        <taxon>Flavobacteriia</taxon>
        <taxon>Flavobacteriales</taxon>
        <taxon>Flavobacteriaceae</taxon>
    </lineage>
</organism>
<evidence type="ECO:0000313" key="3">
    <source>
        <dbReference type="Proteomes" id="UP000307140"/>
    </source>
</evidence>
<name>A0A5S3N4Y1_9FLAO</name>
<feature type="chain" id="PRO_5024369515" description="Lipoprotein" evidence="1">
    <location>
        <begin position="22"/>
        <end position="218"/>
    </location>
</feature>
<evidence type="ECO:0000313" key="2">
    <source>
        <dbReference type="EMBL" id="TMM29942.1"/>
    </source>
</evidence>
<keyword evidence="3" id="KW-1185">Reference proteome</keyword>
<protein>
    <recommendedName>
        <fullName evidence="4">Lipoprotein</fullName>
    </recommendedName>
</protein>
<gene>
    <name evidence="2" type="ORF">FDT66_08725</name>
</gene>
<dbReference type="RefSeq" id="WP_138535792.1">
    <property type="nucleotide sequence ID" value="NZ_VANR01000004.1"/>
</dbReference>
<reference evidence="2 3" key="1">
    <citation type="submission" date="2019-05" db="EMBL/GenBank/DDBJ databases">
        <title>Polaribacter aestuariivivens sp. nov., isolated from a tidal flat.</title>
        <authorList>
            <person name="Yoon J.-H."/>
        </authorList>
    </citation>
    <scope>NUCLEOTIDE SEQUENCE [LARGE SCALE GENOMIC DNA]</scope>
    <source>
        <strain evidence="2 3">DBTF-3</strain>
    </source>
</reference>
<keyword evidence="1" id="KW-0732">Signal</keyword>
<evidence type="ECO:0000256" key="1">
    <source>
        <dbReference type="SAM" id="SignalP"/>
    </source>
</evidence>
<dbReference type="OrthoDB" id="1446556at2"/>
<dbReference type="PROSITE" id="PS51257">
    <property type="entry name" value="PROKAR_LIPOPROTEIN"/>
    <property type="match status" value="1"/>
</dbReference>
<dbReference type="Proteomes" id="UP000307140">
    <property type="component" value="Unassembled WGS sequence"/>
</dbReference>
<sequence>MKKTLVIIIFGLLFFSSCSKKNIPQNNSKLDSKLENRIITQEEANTFHQHFKITTPKNWNTYSDKHGFIAYSPLGSYNHRNLNFYKIDNSESQKRKIIKNNNTSKKKLGNYWNNYFDIHSVLKKQNESISDVIDNYVLMQKKRYEKNFSYKLVKENHKKLGKIFYFKYETTSNFFNTMHLDVFLFTEDRVIKLRYQTDKFYFDYYVDDVIKAVNSIEI</sequence>